<dbReference type="EMBL" id="FNXT01001291">
    <property type="protein sequence ID" value="SZX77624.1"/>
    <property type="molecule type" value="Genomic_DNA"/>
</dbReference>
<dbReference type="InterPro" id="IPR003690">
    <property type="entry name" value="MTERF"/>
</dbReference>
<proteinExistence type="inferred from homology"/>
<evidence type="ECO:0000313" key="6">
    <source>
        <dbReference type="EMBL" id="SZX77624.1"/>
    </source>
</evidence>
<keyword evidence="2" id="KW-0805">Transcription regulation</keyword>
<reference evidence="5 7" key="1">
    <citation type="submission" date="2016-10" db="EMBL/GenBank/DDBJ databases">
        <authorList>
            <person name="Cai Z."/>
        </authorList>
    </citation>
    <scope>NUCLEOTIDE SEQUENCE [LARGE SCALE GENOMIC DNA]</scope>
</reference>
<keyword evidence="2" id="KW-0804">Transcription</keyword>
<protein>
    <submittedName>
        <fullName evidence="5">Uncharacterized protein</fullName>
    </submittedName>
</protein>
<keyword evidence="3" id="KW-0809">Transit peptide</keyword>
<organism evidence="5 7">
    <name type="scientific">Tetradesmus obliquus</name>
    <name type="common">Green alga</name>
    <name type="synonym">Acutodesmus obliquus</name>
    <dbReference type="NCBI Taxonomy" id="3088"/>
    <lineage>
        <taxon>Eukaryota</taxon>
        <taxon>Viridiplantae</taxon>
        <taxon>Chlorophyta</taxon>
        <taxon>core chlorophytes</taxon>
        <taxon>Chlorophyceae</taxon>
        <taxon>CS clade</taxon>
        <taxon>Sphaeropleales</taxon>
        <taxon>Scenedesmaceae</taxon>
        <taxon>Tetradesmus</taxon>
    </lineage>
</organism>
<evidence type="ECO:0000313" key="5">
    <source>
        <dbReference type="EMBL" id="SZX68345.1"/>
    </source>
</evidence>
<evidence type="ECO:0000256" key="4">
    <source>
        <dbReference type="SAM" id="MobiDB-lite"/>
    </source>
</evidence>
<feature type="compositionally biased region" description="Low complexity" evidence="4">
    <location>
        <begin position="9"/>
        <end position="29"/>
    </location>
</feature>
<dbReference type="Pfam" id="PF02536">
    <property type="entry name" value="mTERF"/>
    <property type="match status" value="1"/>
</dbReference>
<sequence length="221" mass="24042">MRVLGNSYSVQASSSSSRPAAAAVRQQQPCQLSRQRVRLAAAGDAGAAASTKSINPFTAATITATSTPQPAASSAAAPERTEEWSACMQRLQDMGFAEQQAEQCVQRAFGWGAKARSYWRHEKSEQPADLQQLEASLQFLRQLGSGMTEEQLLKVVKAFPEVLGCDVQQQLQGNVDKLQKDWNLQGSVLTKAVLRQPAVLGYNLDCMGDCAGECNRCWARF</sequence>
<dbReference type="Gene3D" id="1.25.70.10">
    <property type="entry name" value="Transcription termination factor 3, mitochondrial"/>
    <property type="match status" value="1"/>
</dbReference>
<dbReference type="AlphaFoldDB" id="A0A383VS46"/>
<comment type="similarity">
    <text evidence="1">Belongs to the mTERF family.</text>
</comment>
<keyword evidence="2" id="KW-0806">Transcription termination</keyword>
<name>A0A383VS46_TETOB</name>
<dbReference type="EMBL" id="FNXT01000851">
    <property type="protein sequence ID" value="SZX68345.1"/>
    <property type="molecule type" value="Genomic_DNA"/>
</dbReference>
<evidence type="ECO:0000256" key="1">
    <source>
        <dbReference type="ARBA" id="ARBA00007692"/>
    </source>
</evidence>
<evidence type="ECO:0000313" key="7">
    <source>
        <dbReference type="Proteomes" id="UP000256970"/>
    </source>
</evidence>
<accession>A0A383VS46</accession>
<gene>
    <name evidence="6" type="ORF">BQ4739_LOCUS17976</name>
    <name evidence="5" type="ORF">BQ4739_LOCUS8704</name>
</gene>
<dbReference type="GO" id="GO:0003676">
    <property type="term" value="F:nucleic acid binding"/>
    <property type="evidence" value="ECO:0007669"/>
    <property type="project" value="InterPro"/>
</dbReference>
<evidence type="ECO:0000256" key="3">
    <source>
        <dbReference type="ARBA" id="ARBA00022946"/>
    </source>
</evidence>
<feature type="region of interest" description="Disordered" evidence="4">
    <location>
        <begin position="1"/>
        <end position="29"/>
    </location>
</feature>
<keyword evidence="7" id="KW-1185">Reference proteome</keyword>
<evidence type="ECO:0000256" key="2">
    <source>
        <dbReference type="ARBA" id="ARBA00022472"/>
    </source>
</evidence>
<dbReference type="InterPro" id="IPR038538">
    <property type="entry name" value="MTERF_sf"/>
</dbReference>
<dbReference type="GO" id="GO:0006353">
    <property type="term" value="P:DNA-templated transcription termination"/>
    <property type="evidence" value="ECO:0007669"/>
    <property type="project" value="UniProtKB-KW"/>
</dbReference>
<dbReference type="Proteomes" id="UP000256970">
    <property type="component" value="Unassembled WGS sequence"/>
</dbReference>